<protein>
    <submittedName>
        <fullName evidence="1">Uncharacterized protein</fullName>
    </submittedName>
</protein>
<organism evidence="1 2">
    <name type="scientific">Epicoccum nigrum</name>
    <name type="common">Soil fungus</name>
    <name type="synonym">Epicoccum purpurascens</name>
    <dbReference type="NCBI Taxonomy" id="105696"/>
    <lineage>
        <taxon>Eukaryota</taxon>
        <taxon>Fungi</taxon>
        <taxon>Dikarya</taxon>
        <taxon>Ascomycota</taxon>
        <taxon>Pezizomycotina</taxon>
        <taxon>Dothideomycetes</taxon>
        <taxon>Pleosporomycetidae</taxon>
        <taxon>Pleosporales</taxon>
        <taxon>Pleosporineae</taxon>
        <taxon>Didymellaceae</taxon>
        <taxon>Epicoccum</taxon>
    </lineage>
</organism>
<gene>
    <name evidence="1" type="ORF">B5807_05201</name>
</gene>
<dbReference type="AlphaFoldDB" id="A0A1Y2M5A2"/>
<keyword evidence="2" id="KW-1185">Reference proteome</keyword>
<dbReference type="InParanoid" id="A0A1Y2M5A2"/>
<dbReference type="Proteomes" id="UP000193240">
    <property type="component" value="Unassembled WGS sequence"/>
</dbReference>
<evidence type="ECO:0000313" key="1">
    <source>
        <dbReference type="EMBL" id="OSS50388.1"/>
    </source>
</evidence>
<proteinExistence type="predicted"/>
<evidence type="ECO:0000313" key="2">
    <source>
        <dbReference type="Proteomes" id="UP000193240"/>
    </source>
</evidence>
<dbReference type="EMBL" id="KZ107842">
    <property type="protein sequence ID" value="OSS50388.1"/>
    <property type="molecule type" value="Genomic_DNA"/>
</dbReference>
<accession>A0A1Y2M5A2</accession>
<name>A0A1Y2M5A2_EPING</name>
<sequence>MIAIFDCENENGDRLGIWLEWSEGGSFRRPSGSDSSPMKARDVEDAESQEFYVQAIAQVPEKKHEARHIFESEEQVWSRSMAIVKQTICSLERRMDLVEDEFIVILLQSHGAFGTYMRLDSFALIIGLHENYPTLSTVQFAYGKRGGNDTNHLLWYVRFRSIQHKLSLESSRHVRDYQRVTLCCGNVLEVALRRTKLGNQICWKAEIDIGGGISYADGDLISRSSNDCHREMAIYLTPLDI</sequence>
<reference evidence="1 2" key="1">
    <citation type="journal article" date="2017" name="Genome Announc.">
        <title>Genome sequence of the saprophytic ascomycete Epicoccum nigrum ICMP 19927 strain isolated from New Zealand.</title>
        <authorList>
            <person name="Fokin M."/>
            <person name="Fleetwood D."/>
            <person name="Weir B.S."/>
            <person name="Villas-Boas S.G."/>
        </authorList>
    </citation>
    <scope>NUCLEOTIDE SEQUENCE [LARGE SCALE GENOMIC DNA]</scope>
    <source>
        <strain evidence="1 2">ICMP 19927</strain>
    </source>
</reference>